<dbReference type="PANTHER" id="PTHR45614">
    <property type="entry name" value="MYB PROTEIN-RELATED"/>
    <property type="match status" value="1"/>
</dbReference>
<dbReference type="GO" id="GO:0000978">
    <property type="term" value="F:RNA polymerase II cis-regulatory region sequence-specific DNA binding"/>
    <property type="evidence" value="ECO:0007669"/>
    <property type="project" value="TreeGrafter"/>
</dbReference>
<dbReference type="PROSITE" id="PS50090">
    <property type="entry name" value="MYB_LIKE"/>
    <property type="match status" value="1"/>
</dbReference>
<feature type="domain" description="Myb-like" evidence="3">
    <location>
        <begin position="1"/>
        <end position="44"/>
    </location>
</feature>
<dbReference type="FunFam" id="1.10.10.60:FF:000381">
    <property type="entry name" value="Transcription factor MYB119"/>
    <property type="match status" value="1"/>
</dbReference>
<keyword evidence="2" id="KW-0539">Nucleus</keyword>
<sequence length="174" mass="19923">MWSEEEDEILIKAHLEVGNKWAEIAKRLPGRTENSIKNHWNATKRRQFSRRKCRTKWPRPSSLLQNYIKTVLDLEKHGGRGGGRKKSSTVVLAQPPKAEPMEYYGAGDQNLVPADYTFGWEEKFLGGNGMECFIPDGALVLDENCMGYDHIPHIMFGEPKELDLMDMISHHVNL</sequence>
<evidence type="ECO:0000259" key="3">
    <source>
        <dbReference type="PROSITE" id="PS50090"/>
    </source>
</evidence>
<evidence type="ECO:0000256" key="1">
    <source>
        <dbReference type="ARBA" id="ARBA00004123"/>
    </source>
</evidence>
<protein>
    <submittedName>
        <fullName evidence="6">Uncharacterized protein</fullName>
    </submittedName>
</protein>
<keyword evidence="7" id="KW-1185">Reference proteome</keyword>
<dbReference type="InterPro" id="IPR017884">
    <property type="entry name" value="SANT_dom"/>
</dbReference>
<feature type="domain" description="HTH myb-type" evidence="5">
    <location>
        <begin position="1"/>
        <end position="48"/>
    </location>
</feature>
<dbReference type="SUPFAM" id="SSF46689">
    <property type="entry name" value="Homeodomain-like"/>
    <property type="match status" value="1"/>
</dbReference>
<comment type="caution">
    <text evidence="6">The sequence shown here is derived from an EMBL/GenBank/DDBJ whole genome shotgun (WGS) entry which is preliminary data.</text>
</comment>
<dbReference type="Proteomes" id="UP001152523">
    <property type="component" value="Unassembled WGS sequence"/>
</dbReference>
<comment type="subcellular location">
    <subcellularLocation>
        <location evidence="1">Nucleus</location>
    </subcellularLocation>
</comment>
<evidence type="ECO:0000259" key="5">
    <source>
        <dbReference type="PROSITE" id="PS51294"/>
    </source>
</evidence>
<dbReference type="SMART" id="SM00717">
    <property type="entry name" value="SANT"/>
    <property type="match status" value="1"/>
</dbReference>
<dbReference type="GO" id="GO:0010597">
    <property type="term" value="P:green leaf volatile biosynthetic process"/>
    <property type="evidence" value="ECO:0007669"/>
    <property type="project" value="UniProtKB-ARBA"/>
</dbReference>
<feature type="domain" description="SANT" evidence="4">
    <location>
        <begin position="1"/>
        <end position="48"/>
    </location>
</feature>
<dbReference type="CDD" id="cd00167">
    <property type="entry name" value="SANT"/>
    <property type="match status" value="1"/>
</dbReference>
<dbReference type="Gene3D" id="1.10.10.60">
    <property type="entry name" value="Homeodomain-like"/>
    <property type="match status" value="1"/>
</dbReference>
<dbReference type="GO" id="GO:0005634">
    <property type="term" value="C:nucleus"/>
    <property type="evidence" value="ECO:0007669"/>
    <property type="project" value="UniProtKB-SubCell"/>
</dbReference>
<name>A0AAV0GDX6_9ASTE</name>
<proteinExistence type="predicted"/>
<dbReference type="AlphaFoldDB" id="A0AAV0GDX6"/>
<dbReference type="InterPro" id="IPR001005">
    <property type="entry name" value="SANT/Myb"/>
</dbReference>
<dbReference type="PANTHER" id="PTHR45614:SF285">
    <property type="entry name" value="TRANSCRIPTION FACTOR MYB98"/>
    <property type="match status" value="1"/>
</dbReference>
<dbReference type="InterPro" id="IPR009057">
    <property type="entry name" value="Homeodomain-like_sf"/>
</dbReference>
<dbReference type="InterPro" id="IPR050560">
    <property type="entry name" value="MYB_TF"/>
</dbReference>
<organism evidence="6 7">
    <name type="scientific">Cuscuta epithymum</name>
    <dbReference type="NCBI Taxonomy" id="186058"/>
    <lineage>
        <taxon>Eukaryota</taxon>
        <taxon>Viridiplantae</taxon>
        <taxon>Streptophyta</taxon>
        <taxon>Embryophyta</taxon>
        <taxon>Tracheophyta</taxon>
        <taxon>Spermatophyta</taxon>
        <taxon>Magnoliopsida</taxon>
        <taxon>eudicotyledons</taxon>
        <taxon>Gunneridae</taxon>
        <taxon>Pentapetalae</taxon>
        <taxon>asterids</taxon>
        <taxon>lamiids</taxon>
        <taxon>Solanales</taxon>
        <taxon>Convolvulaceae</taxon>
        <taxon>Cuscuteae</taxon>
        <taxon>Cuscuta</taxon>
        <taxon>Cuscuta subgen. Cuscuta</taxon>
    </lineage>
</organism>
<dbReference type="EMBL" id="CAMAPF010001093">
    <property type="protein sequence ID" value="CAH9146130.1"/>
    <property type="molecule type" value="Genomic_DNA"/>
</dbReference>
<dbReference type="InterPro" id="IPR017930">
    <property type="entry name" value="Myb_dom"/>
</dbReference>
<evidence type="ECO:0000313" key="7">
    <source>
        <dbReference type="Proteomes" id="UP001152523"/>
    </source>
</evidence>
<dbReference type="Pfam" id="PF00249">
    <property type="entry name" value="Myb_DNA-binding"/>
    <property type="match status" value="1"/>
</dbReference>
<accession>A0AAV0GDX6</accession>
<dbReference type="GO" id="GO:0000981">
    <property type="term" value="F:DNA-binding transcription factor activity, RNA polymerase II-specific"/>
    <property type="evidence" value="ECO:0007669"/>
    <property type="project" value="TreeGrafter"/>
</dbReference>
<gene>
    <name evidence="6" type="ORF">CEPIT_LOCUS42747</name>
</gene>
<evidence type="ECO:0000256" key="2">
    <source>
        <dbReference type="ARBA" id="ARBA00023242"/>
    </source>
</evidence>
<evidence type="ECO:0000313" key="6">
    <source>
        <dbReference type="EMBL" id="CAH9146130.1"/>
    </source>
</evidence>
<dbReference type="PROSITE" id="PS51293">
    <property type="entry name" value="SANT"/>
    <property type="match status" value="1"/>
</dbReference>
<dbReference type="PROSITE" id="PS51294">
    <property type="entry name" value="HTH_MYB"/>
    <property type="match status" value="1"/>
</dbReference>
<evidence type="ECO:0000259" key="4">
    <source>
        <dbReference type="PROSITE" id="PS51293"/>
    </source>
</evidence>
<reference evidence="6" key="1">
    <citation type="submission" date="2022-07" db="EMBL/GenBank/DDBJ databases">
        <authorList>
            <person name="Macas J."/>
            <person name="Novak P."/>
            <person name="Neumann P."/>
        </authorList>
    </citation>
    <scope>NUCLEOTIDE SEQUENCE</scope>
</reference>